<evidence type="ECO:0000256" key="1">
    <source>
        <dbReference type="SAM" id="MobiDB-lite"/>
    </source>
</evidence>
<name>A0A8U0A0W7_9EURY</name>
<proteinExistence type="predicted"/>
<reference evidence="2" key="1">
    <citation type="submission" date="2022-04" db="EMBL/GenBank/DDBJ databases">
        <title>Halocatena sp. nov., isolated from a salt lake.</title>
        <authorList>
            <person name="Cui H.-L."/>
        </authorList>
    </citation>
    <scope>NUCLEOTIDE SEQUENCE</scope>
    <source>
        <strain evidence="2">AD-1</strain>
    </source>
</reference>
<protein>
    <recommendedName>
        <fullName evidence="4">DUF3006 domain-containing protein</fullName>
    </recommendedName>
</protein>
<gene>
    <name evidence="2" type="ORF">MW046_06500</name>
</gene>
<dbReference type="EMBL" id="CP096019">
    <property type="protein sequence ID" value="UPM41647.1"/>
    <property type="molecule type" value="Genomic_DNA"/>
</dbReference>
<evidence type="ECO:0008006" key="4">
    <source>
        <dbReference type="Google" id="ProtNLM"/>
    </source>
</evidence>
<dbReference type="GeneID" id="71927681"/>
<organism evidence="2 3">
    <name type="scientific">Halocatena salina</name>
    <dbReference type="NCBI Taxonomy" id="2934340"/>
    <lineage>
        <taxon>Archaea</taxon>
        <taxon>Methanobacteriati</taxon>
        <taxon>Methanobacteriota</taxon>
        <taxon>Stenosarchaea group</taxon>
        <taxon>Halobacteria</taxon>
        <taxon>Halobacteriales</taxon>
        <taxon>Natronomonadaceae</taxon>
        <taxon>Halocatena</taxon>
    </lineage>
</organism>
<dbReference type="Proteomes" id="UP000831768">
    <property type="component" value="Chromosome"/>
</dbReference>
<dbReference type="AlphaFoldDB" id="A0A8U0A0W7"/>
<dbReference type="KEGG" id="haad:MW046_06500"/>
<keyword evidence="3" id="KW-1185">Reference proteome</keyword>
<dbReference type="RefSeq" id="WP_247992327.1">
    <property type="nucleotide sequence ID" value="NZ_CP096019.1"/>
</dbReference>
<accession>A0A8U0A0W7</accession>
<feature type="region of interest" description="Disordered" evidence="1">
    <location>
        <begin position="68"/>
        <end position="87"/>
    </location>
</feature>
<sequence>MKERRLSYQDHEDGIATLILFENEKIIERFHKDVGELPDDAAIGDQYQPEIEDGELVAMQYDEELTKKKQKEVEDAIQRHREKRLED</sequence>
<evidence type="ECO:0000313" key="3">
    <source>
        <dbReference type="Proteomes" id="UP000831768"/>
    </source>
</evidence>
<evidence type="ECO:0000313" key="2">
    <source>
        <dbReference type="EMBL" id="UPM41647.1"/>
    </source>
</evidence>